<reference evidence="2" key="1">
    <citation type="submission" date="2020-05" db="EMBL/GenBank/DDBJ databases">
        <title>WGS assembly of Panicum virgatum.</title>
        <authorList>
            <person name="Lovell J.T."/>
            <person name="Jenkins J."/>
            <person name="Shu S."/>
            <person name="Juenger T.E."/>
            <person name="Schmutz J."/>
        </authorList>
    </citation>
    <scope>NUCLEOTIDE SEQUENCE</scope>
    <source>
        <strain evidence="2">AP13</strain>
    </source>
</reference>
<evidence type="ECO:0000313" key="3">
    <source>
        <dbReference type="Proteomes" id="UP000823388"/>
    </source>
</evidence>
<evidence type="ECO:0000256" key="1">
    <source>
        <dbReference type="SAM" id="MobiDB-lite"/>
    </source>
</evidence>
<dbReference type="AlphaFoldDB" id="A0A8T0NHW4"/>
<dbReference type="EMBL" id="CM029053">
    <property type="protein sequence ID" value="KAG2549581.1"/>
    <property type="molecule type" value="Genomic_DNA"/>
</dbReference>
<dbReference type="Proteomes" id="UP000823388">
    <property type="component" value="Chromosome 9K"/>
</dbReference>
<comment type="caution">
    <text evidence="2">The sequence shown here is derived from an EMBL/GenBank/DDBJ whole genome shotgun (WGS) entry which is preliminary data.</text>
</comment>
<feature type="region of interest" description="Disordered" evidence="1">
    <location>
        <begin position="54"/>
        <end position="73"/>
    </location>
</feature>
<sequence>MVSIRVNIQQHVTKQASFSRSHNPDNCNNQVPTGLPAFDKEELLAMQARVLRERLQSKTPTPSNMEMTKAEVPTGLVKRQVAEAWNNEKRKRNYEAPKPLIEE</sequence>
<evidence type="ECO:0000313" key="2">
    <source>
        <dbReference type="EMBL" id="KAG2549581.1"/>
    </source>
</evidence>
<keyword evidence="3" id="KW-1185">Reference proteome</keyword>
<feature type="compositionally biased region" description="Polar residues" evidence="1">
    <location>
        <begin position="57"/>
        <end position="66"/>
    </location>
</feature>
<proteinExistence type="predicted"/>
<name>A0A8T0NHW4_PANVG</name>
<organism evidence="2 3">
    <name type="scientific">Panicum virgatum</name>
    <name type="common">Blackwell switchgrass</name>
    <dbReference type="NCBI Taxonomy" id="38727"/>
    <lineage>
        <taxon>Eukaryota</taxon>
        <taxon>Viridiplantae</taxon>
        <taxon>Streptophyta</taxon>
        <taxon>Embryophyta</taxon>
        <taxon>Tracheophyta</taxon>
        <taxon>Spermatophyta</taxon>
        <taxon>Magnoliopsida</taxon>
        <taxon>Liliopsida</taxon>
        <taxon>Poales</taxon>
        <taxon>Poaceae</taxon>
        <taxon>PACMAD clade</taxon>
        <taxon>Panicoideae</taxon>
        <taxon>Panicodae</taxon>
        <taxon>Paniceae</taxon>
        <taxon>Panicinae</taxon>
        <taxon>Panicum</taxon>
        <taxon>Panicum sect. Hiantes</taxon>
    </lineage>
</organism>
<protein>
    <submittedName>
        <fullName evidence="2">Uncharacterized protein</fullName>
    </submittedName>
</protein>
<gene>
    <name evidence="2" type="ORF">PVAP13_9KG244839</name>
</gene>
<accession>A0A8T0NHW4</accession>